<sequence length="118" mass="13279">MKRTTTLGSLHHKPVQSSYNQKLSSGVNKLAGQSTEAEKLMAYSDAETTSPPVYYLGSLPMEGIPRVSAKGSCVDFHDLCRKVLYGMGRFDMISRNYMVKWIAEERKVKGWEKNGIME</sequence>
<organism evidence="1 2">
    <name type="scientific">Sungouiella intermedia</name>
    <dbReference type="NCBI Taxonomy" id="45354"/>
    <lineage>
        <taxon>Eukaryota</taxon>
        <taxon>Fungi</taxon>
        <taxon>Dikarya</taxon>
        <taxon>Ascomycota</taxon>
        <taxon>Saccharomycotina</taxon>
        <taxon>Pichiomycetes</taxon>
        <taxon>Metschnikowiaceae</taxon>
        <taxon>Sungouiella</taxon>
    </lineage>
</organism>
<gene>
    <name evidence="1" type="ORF">SAMEA4029009_CIC11G00000001823</name>
</gene>
<evidence type="ECO:0000313" key="2">
    <source>
        <dbReference type="Proteomes" id="UP000182259"/>
    </source>
</evidence>
<accession>A0A1L0BP46</accession>
<evidence type="ECO:0000313" key="1">
    <source>
        <dbReference type="EMBL" id="SGZ53137.1"/>
    </source>
</evidence>
<protein>
    <submittedName>
        <fullName evidence="1">CIC11C00000001823</fullName>
    </submittedName>
</protein>
<proteinExistence type="predicted"/>
<reference evidence="1 2" key="1">
    <citation type="submission" date="2016-10" db="EMBL/GenBank/DDBJ databases">
        <authorList>
            <person name="de Groot N.N."/>
        </authorList>
    </citation>
    <scope>NUCLEOTIDE SEQUENCE [LARGE SCALE GENOMIC DNA]</scope>
    <source>
        <strain evidence="1 2">PYCC 4715</strain>
    </source>
</reference>
<dbReference type="Proteomes" id="UP000182259">
    <property type="component" value="Chromosome III"/>
</dbReference>
<dbReference type="AlphaFoldDB" id="A0A1L0BP46"/>
<dbReference type="EMBL" id="LT635766">
    <property type="protein sequence ID" value="SGZ53137.1"/>
    <property type="molecule type" value="Genomic_DNA"/>
</dbReference>
<name>A0A1L0BP46_9ASCO</name>